<dbReference type="EMBL" id="LHUQ01000066">
    <property type="protein sequence ID" value="KON62784.1"/>
    <property type="molecule type" value="Genomic_DNA"/>
</dbReference>
<organism evidence="1 2">
    <name type="scientific">Komagataeibacter europaeus</name>
    <name type="common">Gluconacetobacter europaeus</name>
    <dbReference type="NCBI Taxonomy" id="33995"/>
    <lineage>
        <taxon>Bacteria</taxon>
        <taxon>Pseudomonadati</taxon>
        <taxon>Pseudomonadota</taxon>
        <taxon>Alphaproteobacteria</taxon>
        <taxon>Acetobacterales</taxon>
        <taxon>Acetobacteraceae</taxon>
        <taxon>Komagataeibacter</taxon>
    </lineage>
</organism>
<comment type="caution">
    <text evidence="1">The sequence shown here is derived from an EMBL/GenBank/DDBJ whole genome shotgun (WGS) entry which is preliminary data.</text>
</comment>
<dbReference type="STRING" id="33995.KOEU_37230"/>
<evidence type="ECO:0000313" key="2">
    <source>
        <dbReference type="Proteomes" id="UP000037566"/>
    </source>
</evidence>
<gene>
    <name evidence="1" type="ORF">KOEU_37230</name>
</gene>
<reference evidence="1" key="1">
    <citation type="submission" date="2015-08" db="EMBL/GenBank/DDBJ databases">
        <title>Draft genome sequence of Komagataeibacter europaeus CECT 8546 a cellulose producer strain from vinegar produced by the traditional method.</title>
        <authorList>
            <person name="Poehlein A."/>
            <person name="Valera M.J."/>
            <person name="Haack F.S."/>
            <person name="Mas A."/>
            <person name="Daniel R."/>
            <person name="Streit W.R."/>
            <person name="Mateo E."/>
        </authorList>
    </citation>
    <scope>NUCLEOTIDE SEQUENCE [LARGE SCALE GENOMIC DNA]</scope>
    <source>
        <strain evidence="1">CECT 8546</strain>
    </source>
</reference>
<proteinExistence type="predicted"/>
<dbReference type="PATRIC" id="fig|33995.3.peg.4122"/>
<dbReference type="RefSeq" id="WP_053324203.1">
    <property type="nucleotide sequence ID" value="NZ_LHUQ01000066.1"/>
</dbReference>
<sequence length="486" mass="53334">MSPEEVARTYQFREGFTLVDYGEVGLPVFRLTIEAITTTQRSLPTIHEFVMRCLSLGEFREEPIARMLGLRSEVVVGAVNALVVEGLVARQSGSSDLQSFGLTESGQARLAVESIEVPQEEMLVIDYDGIRRVPIRLAGAAVVKAAELKSNDALEIRPYPAEAPAIDTLAIPDITRVVRRQRGEDFRRTVLALKRIVRRNNVFREAVALVFAANKGGEVQVAFAINGKLSELHERAFAENGGPKKMGFLKALSESDATNQIDAILGTQTAQACPPRADVIALRRTQSDAEAAVRNTVAAAERGGKGNPASAALAMAQQDLATVKSMLANYPIRPMEVYEQKDLLDEALEGAKTRLLITSNALNPTLLHGGVIKQIDNLIGLDVAVRIQIPAVTRSNADKNEVRYDPRSELAKISHRGSPVLMEGQKRSIYFLIKDHDLAVVTNRPFFGNPFRRSGFVFVSGTVIRDPEMVEKLYQKLTEPAVRKRG</sequence>
<name>A0A0M0EBZ6_KOMEU</name>
<dbReference type="OrthoDB" id="8410695at2"/>
<keyword evidence="2" id="KW-1185">Reference proteome</keyword>
<dbReference type="Proteomes" id="UP000037566">
    <property type="component" value="Unassembled WGS sequence"/>
</dbReference>
<protein>
    <submittedName>
        <fullName evidence="1">Uncharacterized protein</fullName>
    </submittedName>
</protein>
<dbReference type="AlphaFoldDB" id="A0A0M0EBZ6"/>
<evidence type="ECO:0000313" key="1">
    <source>
        <dbReference type="EMBL" id="KON62784.1"/>
    </source>
</evidence>
<accession>A0A0M0EBZ6</accession>